<dbReference type="AlphaFoldDB" id="A0AAV7MVE2"/>
<evidence type="ECO:0000313" key="2">
    <source>
        <dbReference type="EMBL" id="KAJ1107019.1"/>
    </source>
</evidence>
<comment type="caution">
    <text evidence="2">The sequence shown here is derived from an EMBL/GenBank/DDBJ whole genome shotgun (WGS) entry which is preliminary data.</text>
</comment>
<accession>A0AAV7MVE2</accession>
<proteinExistence type="predicted"/>
<organism evidence="2 3">
    <name type="scientific">Pleurodeles waltl</name>
    <name type="common">Iberian ribbed newt</name>
    <dbReference type="NCBI Taxonomy" id="8319"/>
    <lineage>
        <taxon>Eukaryota</taxon>
        <taxon>Metazoa</taxon>
        <taxon>Chordata</taxon>
        <taxon>Craniata</taxon>
        <taxon>Vertebrata</taxon>
        <taxon>Euteleostomi</taxon>
        <taxon>Amphibia</taxon>
        <taxon>Batrachia</taxon>
        <taxon>Caudata</taxon>
        <taxon>Salamandroidea</taxon>
        <taxon>Salamandridae</taxon>
        <taxon>Pleurodelinae</taxon>
        <taxon>Pleurodeles</taxon>
    </lineage>
</organism>
<protein>
    <submittedName>
        <fullName evidence="2">Uncharacterized protein</fullName>
    </submittedName>
</protein>
<sequence>MRVWPRWRRARTCPSELHRPGPEYRRLARQGDALRPPIGDGRCRGLMVARQRLSGVRRCSQRARSGRPRNAIGAAEWLGRRPRPRGGPCSGGFLGPEPEGSQPQKDRAGPHERRDWSGGLGPRSAGKDMRGYHFAPRSP</sequence>
<reference evidence="2" key="1">
    <citation type="journal article" date="2022" name="bioRxiv">
        <title>Sequencing and chromosome-scale assembly of the giantPleurodeles waltlgenome.</title>
        <authorList>
            <person name="Brown T."/>
            <person name="Elewa A."/>
            <person name="Iarovenko S."/>
            <person name="Subramanian E."/>
            <person name="Araus A.J."/>
            <person name="Petzold A."/>
            <person name="Susuki M."/>
            <person name="Suzuki K.-i.T."/>
            <person name="Hayashi T."/>
            <person name="Toyoda A."/>
            <person name="Oliveira C."/>
            <person name="Osipova E."/>
            <person name="Leigh N.D."/>
            <person name="Simon A."/>
            <person name="Yun M.H."/>
        </authorList>
    </citation>
    <scope>NUCLEOTIDE SEQUENCE</scope>
    <source>
        <strain evidence="2">20211129_DDA</strain>
        <tissue evidence="2">Liver</tissue>
    </source>
</reference>
<evidence type="ECO:0000256" key="1">
    <source>
        <dbReference type="SAM" id="MobiDB-lite"/>
    </source>
</evidence>
<dbReference type="Proteomes" id="UP001066276">
    <property type="component" value="Chromosome 9"/>
</dbReference>
<feature type="region of interest" description="Disordered" evidence="1">
    <location>
        <begin position="58"/>
        <end position="139"/>
    </location>
</feature>
<name>A0AAV7MVE2_PLEWA</name>
<gene>
    <name evidence="2" type="ORF">NDU88_004416</name>
</gene>
<evidence type="ECO:0000313" key="3">
    <source>
        <dbReference type="Proteomes" id="UP001066276"/>
    </source>
</evidence>
<keyword evidence="3" id="KW-1185">Reference proteome</keyword>
<dbReference type="EMBL" id="JANPWB010000013">
    <property type="protein sequence ID" value="KAJ1107019.1"/>
    <property type="molecule type" value="Genomic_DNA"/>
</dbReference>
<feature type="compositionally biased region" description="Basic and acidic residues" evidence="1">
    <location>
        <begin position="104"/>
        <end position="116"/>
    </location>
</feature>